<dbReference type="EMBL" id="VTPC01004721">
    <property type="protein sequence ID" value="KAF2896819.1"/>
    <property type="molecule type" value="Genomic_DNA"/>
</dbReference>
<comment type="similarity">
    <text evidence="3">Belongs to the MCRIP family.</text>
</comment>
<reference evidence="7" key="1">
    <citation type="submission" date="2019-08" db="EMBL/GenBank/DDBJ databases">
        <title>The genome of the North American firefly Photinus pyralis.</title>
        <authorList>
            <consortium name="Photinus pyralis genome working group"/>
            <person name="Fallon T.R."/>
            <person name="Sander Lower S.E."/>
            <person name="Weng J.-K."/>
        </authorList>
    </citation>
    <scope>NUCLEOTIDE SEQUENCE</scope>
    <source>
        <strain evidence="7">TRF0915ILg1</strain>
        <tissue evidence="7">Whole body</tissue>
    </source>
</reference>
<dbReference type="GO" id="GO:0005634">
    <property type="term" value="C:nucleus"/>
    <property type="evidence" value="ECO:0007669"/>
    <property type="project" value="UniProtKB-SubCell"/>
</dbReference>
<dbReference type="GO" id="GO:0010494">
    <property type="term" value="C:cytoplasmic stress granule"/>
    <property type="evidence" value="ECO:0007669"/>
    <property type="project" value="UniProtKB-SubCell"/>
</dbReference>
<dbReference type="Pfam" id="PF14799">
    <property type="entry name" value="FAM195"/>
    <property type="match status" value="1"/>
</dbReference>
<comment type="caution">
    <text evidence="7">The sequence shown here is derived from an EMBL/GenBank/DDBJ whole genome shotgun (WGS) entry which is preliminary data.</text>
</comment>
<evidence type="ECO:0000313" key="8">
    <source>
        <dbReference type="Proteomes" id="UP000801492"/>
    </source>
</evidence>
<sequence length="100" mass="11663">MSGPRMNAAPMNGSSRRNTNIGRIPPIERPTCAQHDDLIKFIYDSWSKVSQEVNRTTGNTAIYYHEQEPEMLKDFEPFDLEAYWGRRMVQNNIQQQTQQS</sequence>
<gene>
    <name evidence="7" type="ORF">ILUMI_09358</name>
</gene>
<evidence type="ECO:0000256" key="5">
    <source>
        <dbReference type="ARBA" id="ARBA00023242"/>
    </source>
</evidence>
<name>A0A8K0GEL8_IGNLU</name>
<feature type="region of interest" description="Disordered" evidence="6">
    <location>
        <begin position="1"/>
        <end position="29"/>
    </location>
</feature>
<comment type="subcellular location">
    <subcellularLocation>
        <location evidence="2">Cytoplasm</location>
        <location evidence="2">Stress granule</location>
    </subcellularLocation>
    <subcellularLocation>
        <location evidence="1">Nucleus</location>
    </subcellularLocation>
</comment>
<evidence type="ECO:0000256" key="1">
    <source>
        <dbReference type="ARBA" id="ARBA00004123"/>
    </source>
</evidence>
<keyword evidence="4" id="KW-0963">Cytoplasm</keyword>
<dbReference type="InterPro" id="IPR029428">
    <property type="entry name" value="MCRIP"/>
</dbReference>
<evidence type="ECO:0000256" key="4">
    <source>
        <dbReference type="ARBA" id="ARBA00022490"/>
    </source>
</evidence>
<protein>
    <recommendedName>
        <fullName evidence="9">Mapk-regulated corepressor-interacting protein 1</fullName>
    </recommendedName>
</protein>
<keyword evidence="8" id="KW-1185">Reference proteome</keyword>
<accession>A0A8K0GEL8</accession>
<dbReference type="OrthoDB" id="8170061at2759"/>
<evidence type="ECO:0000313" key="7">
    <source>
        <dbReference type="EMBL" id="KAF2896819.1"/>
    </source>
</evidence>
<dbReference type="Proteomes" id="UP000801492">
    <property type="component" value="Unassembled WGS sequence"/>
</dbReference>
<evidence type="ECO:0000256" key="2">
    <source>
        <dbReference type="ARBA" id="ARBA00004210"/>
    </source>
</evidence>
<feature type="compositionally biased region" description="Polar residues" evidence="6">
    <location>
        <begin position="12"/>
        <end position="21"/>
    </location>
</feature>
<evidence type="ECO:0000256" key="6">
    <source>
        <dbReference type="SAM" id="MobiDB-lite"/>
    </source>
</evidence>
<evidence type="ECO:0008006" key="9">
    <source>
        <dbReference type="Google" id="ProtNLM"/>
    </source>
</evidence>
<dbReference type="AlphaFoldDB" id="A0A8K0GEL8"/>
<proteinExistence type="inferred from homology"/>
<evidence type="ECO:0000256" key="3">
    <source>
        <dbReference type="ARBA" id="ARBA00010821"/>
    </source>
</evidence>
<organism evidence="7 8">
    <name type="scientific">Ignelater luminosus</name>
    <name type="common">Cucubano</name>
    <name type="synonym">Pyrophorus luminosus</name>
    <dbReference type="NCBI Taxonomy" id="2038154"/>
    <lineage>
        <taxon>Eukaryota</taxon>
        <taxon>Metazoa</taxon>
        <taxon>Ecdysozoa</taxon>
        <taxon>Arthropoda</taxon>
        <taxon>Hexapoda</taxon>
        <taxon>Insecta</taxon>
        <taxon>Pterygota</taxon>
        <taxon>Neoptera</taxon>
        <taxon>Endopterygota</taxon>
        <taxon>Coleoptera</taxon>
        <taxon>Polyphaga</taxon>
        <taxon>Elateriformia</taxon>
        <taxon>Elateroidea</taxon>
        <taxon>Elateridae</taxon>
        <taxon>Agrypninae</taxon>
        <taxon>Pyrophorini</taxon>
        <taxon>Ignelater</taxon>
    </lineage>
</organism>
<keyword evidence="5" id="KW-0539">Nucleus</keyword>